<geneLocation type="plasmid" evidence="3">
    <name>pKCA15</name>
</geneLocation>
<feature type="transmembrane region" description="Helical" evidence="2">
    <location>
        <begin position="172"/>
        <end position="195"/>
    </location>
</feature>
<evidence type="ECO:0000256" key="2">
    <source>
        <dbReference type="SAM" id="Phobius"/>
    </source>
</evidence>
<sequence>MKNNYEFTPIEFREKILQDLEIRISDSIILVCAILIASIGLNMNSNAVVIGAMLISPVMTPILALGYGLSVLDSFVVRKSAKLLLLEVAVSIIVSSLYFMISPISYPSSEIISRTSPTIWDVIIAFAGGVAGIIGARKKQANNIVPGVAIATALMPPLCTIGYSISVLKWEYFLGSSYLFVINSAFIIIATVIGIRVMKFPVHYKVSTNKNRINLFLLVISILIMIPSIISASSLVQDSVRKYTINNFLKNEFKDYVILDQNYKNSQNKLVLTVSGKKINASKMNNLKESLSSYGLKKVTLEVIQIPELGNLKGEELSKYLDQYIQNKLDENTDKNIESKKEKNDSSKQINE</sequence>
<evidence type="ECO:0008006" key="5">
    <source>
        <dbReference type="Google" id="ProtNLM"/>
    </source>
</evidence>
<feature type="region of interest" description="Disordered" evidence="1">
    <location>
        <begin position="332"/>
        <end position="352"/>
    </location>
</feature>
<evidence type="ECO:0000313" key="4">
    <source>
        <dbReference type="EMBL" id="AJQ16973.1"/>
    </source>
</evidence>
<feature type="transmembrane region" description="Helical" evidence="2">
    <location>
        <begin position="118"/>
        <end position="136"/>
    </location>
</feature>
<dbReference type="PANTHER" id="PTHR20992">
    <property type="entry name" value="AT15442P-RELATED"/>
    <property type="match status" value="1"/>
</dbReference>
<dbReference type="AlphaFoldDB" id="A0A094XZE9"/>
<reference evidence="3" key="1">
    <citation type="submission" date="2013-08" db="EMBL/GenBank/DDBJ databases">
        <title>Genetic Structure of Residential Plasmids in Lactobacillus sakei KCA311.</title>
        <authorList>
            <person name="Woo D.R."/>
            <person name="Ahn C."/>
        </authorList>
    </citation>
    <scope>NUCLEOTIDE SEQUENCE</scope>
    <source>
        <strain evidence="3">KCA311</strain>
        <plasmid evidence="3">pKCA15</plasmid>
        <plasmid evidence="4">pKCA9</plasmid>
    </source>
</reference>
<proteinExistence type="predicted"/>
<dbReference type="EMBL" id="KF559314">
    <property type="protein sequence ID" value="AJQ16973.1"/>
    <property type="molecule type" value="Genomic_DNA"/>
</dbReference>
<dbReference type="Pfam" id="PF04087">
    <property type="entry name" value="DUF389"/>
    <property type="match status" value="1"/>
</dbReference>
<dbReference type="PATRIC" id="fig|1599.17.peg.1635"/>
<accession>A0A094XZE9</accession>
<name>A0A094XZE9_LATSK</name>
<feature type="transmembrane region" description="Helical" evidence="2">
    <location>
        <begin position="215"/>
        <end position="236"/>
    </location>
</feature>
<feature type="transmembrane region" description="Helical" evidence="2">
    <location>
        <begin position="148"/>
        <end position="166"/>
    </location>
</feature>
<keyword evidence="2" id="KW-0472">Membrane</keyword>
<organism evidence="3">
    <name type="scientific">Latilactobacillus sakei</name>
    <name type="common">Lactobacillus sakei</name>
    <dbReference type="NCBI Taxonomy" id="1599"/>
    <lineage>
        <taxon>Bacteria</taxon>
        <taxon>Bacillati</taxon>
        <taxon>Bacillota</taxon>
        <taxon>Bacilli</taxon>
        <taxon>Lactobacillales</taxon>
        <taxon>Lactobacillaceae</taxon>
        <taxon>Latilactobacillus</taxon>
    </lineage>
</organism>
<evidence type="ECO:0000256" key="1">
    <source>
        <dbReference type="SAM" id="MobiDB-lite"/>
    </source>
</evidence>
<keyword evidence="2" id="KW-0812">Transmembrane</keyword>
<dbReference type="EMBL" id="KF559313">
    <property type="protein sequence ID" value="AJQ16955.1"/>
    <property type="molecule type" value="Genomic_DNA"/>
</dbReference>
<feature type="transmembrane region" description="Helical" evidence="2">
    <location>
        <begin position="84"/>
        <end position="106"/>
    </location>
</feature>
<dbReference type="PANTHER" id="PTHR20992:SF9">
    <property type="entry name" value="AT15442P-RELATED"/>
    <property type="match status" value="1"/>
</dbReference>
<evidence type="ECO:0000313" key="3">
    <source>
        <dbReference type="EMBL" id="AJQ16955.1"/>
    </source>
</evidence>
<keyword evidence="2" id="KW-1133">Transmembrane helix</keyword>
<feature type="transmembrane region" description="Helical" evidence="2">
    <location>
        <begin position="47"/>
        <end position="72"/>
    </location>
</feature>
<protein>
    <recommendedName>
        <fullName evidence="5">DUF389 domain-containing protein</fullName>
    </recommendedName>
</protein>
<dbReference type="RefSeq" id="WP_035146988.1">
    <property type="nucleotide sequence ID" value="NZ_JRFY01000037.1"/>
</dbReference>
<geneLocation type="plasmid" evidence="4">
    <name>pKCA9</name>
</geneLocation>
<dbReference type="InterPro" id="IPR005240">
    <property type="entry name" value="DUF389"/>
</dbReference>
<keyword evidence="3" id="KW-0614">Plasmid</keyword>
<feature type="transmembrane region" description="Helical" evidence="2">
    <location>
        <begin position="20"/>
        <end position="41"/>
    </location>
</feature>